<accession>A0A0A1T309</accession>
<gene>
    <name evidence="7" type="ORF">VHEMI00678</name>
</gene>
<keyword evidence="3" id="KW-0496">Mitochondrion</keyword>
<dbReference type="GO" id="GO:0003735">
    <property type="term" value="F:structural constituent of ribosome"/>
    <property type="evidence" value="ECO:0007669"/>
    <property type="project" value="InterPro"/>
</dbReference>
<evidence type="ECO:0000313" key="7">
    <source>
        <dbReference type="EMBL" id="CEJ80500.1"/>
    </source>
</evidence>
<organism evidence="7 8">
    <name type="scientific">[Torrubiella] hemipterigena</name>
    <dbReference type="NCBI Taxonomy" id="1531966"/>
    <lineage>
        <taxon>Eukaryota</taxon>
        <taxon>Fungi</taxon>
        <taxon>Dikarya</taxon>
        <taxon>Ascomycota</taxon>
        <taxon>Pezizomycotina</taxon>
        <taxon>Sordariomycetes</taxon>
        <taxon>Hypocreomycetidae</taxon>
        <taxon>Hypocreales</taxon>
        <taxon>Clavicipitaceae</taxon>
        <taxon>Clavicipitaceae incertae sedis</taxon>
        <taxon>'Torrubiella' clade</taxon>
    </lineage>
</organism>
<keyword evidence="4" id="KW-0687">Ribonucleoprotein</keyword>
<evidence type="ECO:0000256" key="2">
    <source>
        <dbReference type="ARBA" id="ARBA00022980"/>
    </source>
</evidence>
<dbReference type="GO" id="GO:0005840">
    <property type="term" value="C:ribosome"/>
    <property type="evidence" value="ECO:0007669"/>
    <property type="project" value="UniProtKB-KW"/>
</dbReference>
<evidence type="ECO:0000256" key="1">
    <source>
        <dbReference type="ARBA" id="ARBA00004173"/>
    </source>
</evidence>
<reference evidence="7 8" key="1">
    <citation type="journal article" date="2015" name="Genome Announc.">
        <title>Draft Genome Sequence and Gene Annotation of the Entomopathogenic Fungus Verticillium hemipterigenum.</title>
        <authorList>
            <person name="Horn F."/>
            <person name="Habel A."/>
            <person name="Scharf D.H."/>
            <person name="Dworschak J."/>
            <person name="Brakhage A.A."/>
            <person name="Guthke R."/>
            <person name="Hertweck C."/>
            <person name="Linde J."/>
        </authorList>
    </citation>
    <scope>NUCLEOTIDE SEQUENCE [LARGE SCALE GENOMIC DNA]</scope>
</reference>
<feature type="compositionally biased region" description="Basic and acidic residues" evidence="5">
    <location>
        <begin position="159"/>
        <end position="189"/>
    </location>
</feature>
<feature type="domain" description="Ribosomal protein/NADH dehydrogenase" evidence="6">
    <location>
        <begin position="41"/>
        <end position="145"/>
    </location>
</feature>
<comment type="subcellular location">
    <subcellularLocation>
        <location evidence="1">Mitochondrion</location>
    </subcellularLocation>
</comment>
<evidence type="ECO:0000256" key="4">
    <source>
        <dbReference type="ARBA" id="ARBA00023274"/>
    </source>
</evidence>
<dbReference type="STRING" id="1531966.A0A0A1T309"/>
<sequence>MRSLGERLVNLRTKVMNLRCGPGAAIFPEEVTRIHMDFSNKTQGGNMGAKKFWRECLPRLKFHNPATPMIVNRHPQETVSPLLSIYLRNSTPATTLGPLVQPASSRDGISKAAQPSPHERVVTIDMKDKHSSQILEQLLAETRAVAVEPTAEDSAELQALERGKKRSEKDRARVQTLKDAKQREEEMLKRARAAGGIVEDAA</sequence>
<dbReference type="InterPro" id="IPR036249">
    <property type="entry name" value="Thioredoxin-like_sf"/>
</dbReference>
<evidence type="ECO:0000256" key="5">
    <source>
        <dbReference type="SAM" id="MobiDB-lite"/>
    </source>
</evidence>
<dbReference type="GO" id="GO:1990904">
    <property type="term" value="C:ribonucleoprotein complex"/>
    <property type="evidence" value="ECO:0007669"/>
    <property type="project" value="UniProtKB-KW"/>
</dbReference>
<dbReference type="InterPro" id="IPR040049">
    <property type="entry name" value="Ribosomal_mS25/mL61"/>
</dbReference>
<dbReference type="SUPFAM" id="SSF52833">
    <property type="entry name" value="Thioredoxin-like"/>
    <property type="match status" value="1"/>
</dbReference>
<dbReference type="SMART" id="SM00916">
    <property type="entry name" value="L51_S25_CI-B8"/>
    <property type="match status" value="1"/>
</dbReference>
<keyword evidence="2" id="KW-0689">Ribosomal protein</keyword>
<dbReference type="Proteomes" id="UP000039046">
    <property type="component" value="Unassembled WGS sequence"/>
</dbReference>
<evidence type="ECO:0000256" key="3">
    <source>
        <dbReference type="ARBA" id="ARBA00023128"/>
    </source>
</evidence>
<dbReference type="InterPro" id="IPR007741">
    <property type="entry name" value="Ribosomal_mL43/mS25/NADH_DH"/>
</dbReference>
<proteinExistence type="predicted"/>
<protein>
    <recommendedName>
        <fullName evidence="6">Ribosomal protein/NADH dehydrogenase domain-containing protein</fullName>
    </recommendedName>
</protein>
<dbReference type="PANTHER" id="PTHR13274">
    <property type="entry name" value="MITOCHONDRIAL RIBOSOMAL PROTEIN S25"/>
    <property type="match status" value="1"/>
</dbReference>
<feature type="region of interest" description="Disordered" evidence="5">
    <location>
        <begin position="150"/>
        <end position="202"/>
    </location>
</feature>
<dbReference type="AlphaFoldDB" id="A0A0A1T309"/>
<dbReference type="Pfam" id="PF05047">
    <property type="entry name" value="L51_S25_CI-B8"/>
    <property type="match status" value="1"/>
</dbReference>
<dbReference type="HOGENOM" id="CLU_094283_0_0_1"/>
<dbReference type="PANTHER" id="PTHR13274:SF2">
    <property type="entry name" value="SMALL RIBOSOMAL SUBUNIT PROTEIN MS25"/>
    <property type="match status" value="1"/>
</dbReference>
<dbReference type="GO" id="GO:0005739">
    <property type="term" value="C:mitochondrion"/>
    <property type="evidence" value="ECO:0007669"/>
    <property type="project" value="UniProtKB-SubCell"/>
</dbReference>
<dbReference type="EMBL" id="CDHN01000001">
    <property type="protein sequence ID" value="CEJ80500.1"/>
    <property type="molecule type" value="Genomic_DNA"/>
</dbReference>
<name>A0A0A1T309_9HYPO</name>
<evidence type="ECO:0000259" key="6">
    <source>
        <dbReference type="SMART" id="SM00916"/>
    </source>
</evidence>
<keyword evidence="8" id="KW-1185">Reference proteome</keyword>
<evidence type="ECO:0000313" key="8">
    <source>
        <dbReference type="Proteomes" id="UP000039046"/>
    </source>
</evidence>